<name>A0AAF3EWC8_9BILA</name>
<dbReference type="InterPro" id="IPR026791">
    <property type="entry name" value="DOCK"/>
</dbReference>
<evidence type="ECO:0000256" key="2">
    <source>
        <dbReference type="ARBA" id="ARBA00022658"/>
    </source>
</evidence>
<feature type="compositionally biased region" description="Polar residues" evidence="4">
    <location>
        <begin position="939"/>
        <end position="953"/>
    </location>
</feature>
<feature type="region of interest" description="Disordered" evidence="4">
    <location>
        <begin position="342"/>
        <end position="385"/>
    </location>
</feature>
<evidence type="ECO:0000256" key="4">
    <source>
        <dbReference type="SAM" id="MobiDB-lite"/>
    </source>
</evidence>
<dbReference type="PROSITE" id="PS51650">
    <property type="entry name" value="C2_DOCK"/>
    <property type="match status" value="1"/>
</dbReference>
<feature type="compositionally biased region" description="Basic and acidic residues" evidence="4">
    <location>
        <begin position="353"/>
        <end position="373"/>
    </location>
</feature>
<dbReference type="Pfam" id="PF06920">
    <property type="entry name" value="DHR-2_Lobe_A"/>
    <property type="match status" value="1"/>
</dbReference>
<dbReference type="Pfam" id="PF20422">
    <property type="entry name" value="DHR-2_Lobe_B"/>
    <property type="match status" value="1"/>
</dbReference>
<accession>A0AAF3EWC8</accession>
<dbReference type="Pfam" id="PF11878">
    <property type="entry name" value="DOCK_C-D_N"/>
    <property type="match status" value="1"/>
</dbReference>
<dbReference type="Gene3D" id="2.60.40.150">
    <property type="entry name" value="C2 domain"/>
    <property type="match status" value="1"/>
</dbReference>
<evidence type="ECO:0000313" key="7">
    <source>
        <dbReference type="Proteomes" id="UP000887575"/>
    </source>
</evidence>
<dbReference type="InterPro" id="IPR016024">
    <property type="entry name" value="ARM-type_fold"/>
</dbReference>
<dbReference type="GO" id="GO:0007264">
    <property type="term" value="P:small GTPase-mediated signal transduction"/>
    <property type="evidence" value="ECO:0007669"/>
    <property type="project" value="InterPro"/>
</dbReference>
<dbReference type="InterPro" id="IPR046770">
    <property type="entry name" value="DOCKER_Lobe_B"/>
</dbReference>
<evidence type="ECO:0000256" key="3">
    <source>
        <dbReference type="PROSITE-ProRule" id="PRU00983"/>
    </source>
</evidence>
<dbReference type="PROSITE" id="PS51651">
    <property type="entry name" value="DOCKER"/>
    <property type="match status" value="1"/>
</dbReference>
<dbReference type="InterPro" id="IPR043161">
    <property type="entry name" value="DOCK_C_lobe_A"/>
</dbReference>
<dbReference type="InterPro" id="IPR027357">
    <property type="entry name" value="DOCKER_dom"/>
</dbReference>
<feature type="domain" description="DOCKER" evidence="6">
    <location>
        <begin position="1748"/>
        <end position="2185"/>
    </location>
</feature>
<dbReference type="InterPro" id="IPR021816">
    <property type="entry name" value="DOCK_C/D_N"/>
</dbReference>
<feature type="region of interest" description="Disordered" evidence="4">
    <location>
        <begin position="939"/>
        <end position="961"/>
    </location>
</feature>
<dbReference type="CDD" id="cd11684">
    <property type="entry name" value="DHR2_DOCK"/>
    <property type="match status" value="1"/>
</dbReference>
<dbReference type="InterPro" id="IPR027007">
    <property type="entry name" value="C2_DOCK-type_domain"/>
</dbReference>
<dbReference type="PANTHER" id="PTHR23317:SF26">
    <property type="entry name" value="ZIZIMIN, ISOFORM K"/>
    <property type="match status" value="1"/>
</dbReference>
<comment type="similarity">
    <text evidence="3">Belongs to the DOCK family.</text>
</comment>
<dbReference type="InterPro" id="IPR046773">
    <property type="entry name" value="DOCKER_Lobe_C"/>
</dbReference>
<protein>
    <submittedName>
        <fullName evidence="8">Uncharacterized protein</fullName>
    </submittedName>
</protein>
<keyword evidence="2" id="KW-0344">Guanine-nucleotide releasing factor</keyword>
<dbReference type="InterPro" id="IPR035892">
    <property type="entry name" value="C2_domain_sf"/>
</dbReference>
<evidence type="ECO:0000256" key="1">
    <source>
        <dbReference type="ARBA" id="ARBA00022553"/>
    </source>
</evidence>
<dbReference type="Proteomes" id="UP000887575">
    <property type="component" value="Unassembled WGS sequence"/>
</dbReference>
<dbReference type="InterPro" id="IPR043162">
    <property type="entry name" value="DOCK_C_lobe_C"/>
</dbReference>
<keyword evidence="7" id="KW-1185">Reference proteome</keyword>
<dbReference type="PANTHER" id="PTHR23317">
    <property type="entry name" value="DEDICATOR OF CYTOKINESIS DOCK"/>
    <property type="match status" value="1"/>
</dbReference>
<feature type="domain" description="C2 DOCK-type" evidence="5">
    <location>
        <begin position="733"/>
        <end position="912"/>
    </location>
</feature>
<evidence type="ECO:0000259" key="5">
    <source>
        <dbReference type="PROSITE" id="PS51650"/>
    </source>
</evidence>
<dbReference type="InterPro" id="IPR046769">
    <property type="entry name" value="DOCKER_Lobe_A"/>
</dbReference>
<dbReference type="Pfam" id="PF20421">
    <property type="entry name" value="DHR-2_Lobe_C"/>
    <property type="match status" value="1"/>
</dbReference>
<dbReference type="Pfam" id="PF14429">
    <property type="entry name" value="DOCK-C2"/>
    <property type="match status" value="1"/>
</dbReference>
<dbReference type="Gene3D" id="1.25.40.410">
    <property type="match status" value="1"/>
</dbReference>
<evidence type="ECO:0000313" key="8">
    <source>
        <dbReference type="WBParaSite" id="MBELARI_LOCUS1848.2"/>
    </source>
</evidence>
<dbReference type="WBParaSite" id="MBELARI_LOCUS1848.2">
    <property type="protein sequence ID" value="MBELARI_LOCUS1848.2"/>
    <property type="gene ID" value="MBELARI_LOCUS1848"/>
</dbReference>
<organism evidence="7 8">
    <name type="scientific">Mesorhabditis belari</name>
    <dbReference type="NCBI Taxonomy" id="2138241"/>
    <lineage>
        <taxon>Eukaryota</taxon>
        <taxon>Metazoa</taxon>
        <taxon>Ecdysozoa</taxon>
        <taxon>Nematoda</taxon>
        <taxon>Chromadorea</taxon>
        <taxon>Rhabditida</taxon>
        <taxon>Rhabditina</taxon>
        <taxon>Rhabditomorpha</taxon>
        <taxon>Rhabditoidea</taxon>
        <taxon>Rhabditidae</taxon>
        <taxon>Mesorhabditinae</taxon>
        <taxon>Mesorhabditis</taxon>
    </lineage>
</organism>
<evidence type="ECO:0000259" key="6">
    <source>
        <dbReference type="PROSITE" id="PS51651"/>
    </source>
</evidence>
<reference evidence="8" key="1">
    <citation type="submission" date="2024-02" db="UniProtKB">
        <authorList>
            <consortium name="WormBaseParasite"/>
        </authorList>
    </citation>
    <scope>IDENTIFICATION</scope>
</reference>
<dbReference type="SUPFAM" id="SSF48371">
    <property type="entry name" value="ARM repeat"/>
    <property type="match status" value="1"/>
</dbReference>
<proteinExistence type="inferred from homology"/>
<keyword evidence="1" id="KW-0597">Phosphoprotein</keyword>
<dbReference type="Gene3D" id="1.20.58.740">
    <property type="match status" value="1"/>
</dbReference>
<dbReference type="GO" id="GO:0005085">
    <property type="term" value="F:guanyl-nucleotide exchange factor activity"/>
    <property type="evidence" value="ECO:0007669"/>
    <property type="project" value="UniProtKB-KW"/>
</dbReference>
<sequence>MYLLKDTRSLDFLSTNSLQTNSLLPPECSSDSISVKSNIASPAKRKNSAHSFNFRFWRQRDKEFTAGVGRPGLAREAREAVQKVISTANPIRKPPISAPIDYEKFVREKSIFLENDPQRELVLFPRDDIEQTTREVIPKTDVPSAVESDIERARWLLTKEALRIYSAPYNVLRLNYSRFSGDYDLISDSSIIDGDMALSSLVFESDLAASETRATREGFSLTDTIKEGWLLIVKTDPTLLDNLKAEKKRFCSLKKLKDGEIVFEISKGPSLTPTTPAIRVNAAQVKRSKKDKVVLEIQKCLEEDGNEKDRSMCFTTADSDGGSVLEEWHTAVNLAVSLKDKDVGKSQPSLSENDGKSGKHDASLDSESIHSEDSGGSQNRDGGYWRGRTTTIRALQPPIVERRNLFALYSNLTPLIEPKGETSTLMAPRRWSSNFSNEPITPDEPPISTPTKSSVIFGVKVNFNQERQLSFLIHLKNFDLRLPISPTQMEQIEPFFLRLFLFDVVTGKRASEEFHVDLNSNDLSTLWKINRERRPSGSKRLVNSIPNELITNGMAKQIISSLPSQNKNIWIIVRIDRILSPDVQGELYMKTADPKAVLKLQKTVSAACSRLGTFRARFAWAARPLYLDTSIGATQFETIPIFRCEGNKLPEIDLQKHLQEYSKLEKINKLTIPGASITISVEFSPKVETLPFRVSPSLLPLRPWKSPKDSPSLPVFYLQSFGNQTVEPYSDLVNLLYVYPLRLKYDNQKVFGKARNIVCSVKYMRAGQVMDGAIIDRLSVNGPFLSQGHCCVQHHQQYPTFCEEIKMRLPLSLESCDHLLFSFSHISVAGVTNAKSPSESLESPVGYAWLPLLTKKDRLTLESEEQEFNLPVAVDLPSNYYNYFPSAAVKEEGLDIKWVDAKPLFNIRLRLISSAFTTEPKLHTFFQACEKFNKFSSDEMSTSTTKSTDSPRSCSPLARAPDNDRQINRELETRLQNLCAIDTAQLLPYLPVLLRRLLYLLPFSSTNSLAISTLSSLVAICERLVASGHRRFLRKFLRIHCDELDKGEESIHNAIVKYLPAFLQRVGSIEELASVFRQMWFLLDVISKTMAQFIMRMGHFKNPRNERVPGELIDQITAFVETLIPLMIAKHKEFPDESRLANTALANFYKCCLSLIDRGAVFRWMHFTVLKLDESDLRIMREFKLDLLSIVCQHEHFLPLSLPTLMDRKNTIQRINYQSNAQDATTVNAGNTAGFLSRFITQLFQTPSIGEQNEMDRYALCLEEFWLSEGYCNRHFPIGILFQELYECLRESRDYRRKPISLVRNLLAKHSIDNRYAETNIQRRIAVLYTPILRFAIDHLTDLETVVERTHDEGWFASAKWRSLDRRSVITIETLRANGPYLQTSARENAPQIAPLTEKLDVEEVKDLLVSVLWVIHRLPVRILGLLWSEYEENDSMKFLRLLELSLEVFSYKTRNQPLSTNSYKNRNTMRPTSLSSFGNFQTFDGFEDFDTKSTLPFGALQILNLSQEVAMIVLDTMDTVLRELAGKWHGANTSSTWEKRFRYLLTIHLNLLDLHWPETVRLNTLASLGAFINLFRPRLFETGSLDALSLLIEKLLLQMASRLSSIQTSAAALLQFVLRAGYETAQAALANEALSHSVAPLSKVNGIAKREIQAAERLGRPGSQAGVALARLLGSQQGLSGCLGRFERGLGCLESLIPRDDKKSGPFESAVKELVKQLRGVLEATSALIPAKNDPVKLADLHIQLADSYRGSAAYRSLWFDALAEVHSTGDWHSEAAVAYAHSVAIIAKELATKGVILNLDWSVLDWVSSTIASEEGVRGSSFEVVQPAEFTLENLTSKIDKCCRELTLAERFEAIGPIYRLLIPTLERNKNYNLLRSVYAELNQSSSRALEASTSGRRHLGSYFKVAFLGLSHFGKDLHQSEWIYREAGLTSLAAASCSLQEYCRQLVGHDRIKIEPEKECDLSTLDATFAYVYITHVEPMYDDEKDKLNFDVHTNCRTFVYESPIVEDGDWDQKSEPPLQKQGLRKTIITVIGSFPSNRRRLPIDKSKRQFVTLTPLEFASQKLKTKARQIARILDLAEEGRQLDIKGLQLLLQGAVMPTVNAGPLAYAEAFSQPDQQERYGKEKMEELCDAFRELMKACERGLTANGSAVGPDQQKYHEVLVSSAEAMVERLTGYFGESFRRPLEEKPDFPRSTIHILDTISGVNA</sequence>